<proteinExistence type="predicted"/>
<sequence>MNNIGIFIYYDESLKKLVFVKQKITQGEKNDFYQLLDFSFKDQSEINTQELEQTLGQLILYYLEKLTPNGLGFGNYSHLLKEISKENLEKFCQDIDLKKTSDKYDLATIMFSYGRRNKSWKTVEYAINLFKQASSEGHKESKHFIEKDLPVVYSRLVEKLRNPDEN</sequence>
<evidence type="ECO:0000313" key="2">
    <source>
        <dbReference type="Proteomes" id="UP001574673"/>
    </source>
</evidence>
<comment type="caution">
    <text evidence="1">The sequence shown here is derived from an EMBL/GenBank/DDBJ whole genome shotgun (WGS) entry which is preliminary data.</text>
</comment>
<reference evidence="2" key="1">
    <citation type="submission" date="2024-06" db="EMBL/GenBank/DDBJ databases">
        <title>Radixoralia hellwigii gen. nov., sp nov., isolated from a root canal in the human oral cavity.</title>
        <authorList>
            <person name="Bartsch S."/>
            <person name="Wittmer A."/>
            <person name="Schulz A.-K."/>
            <person name="Neumann-Schaal M."/>
            <person name="Wolf J."/>
            <person name="Gronow S."/>
            <person name="Tennert C."/>
            <person name="Haecker G."/>
            <person name="Cieplik F."/>
            <person name="Al-Ahmad A."/>
        </authorList>
    </citation>
    <scope>NUCLEOTIDE SEQUENCE [LARGE SCALE GENOMIC DNA]</scope>
    <source>
        <strain evidence="2">Wk13</strain>
    </source>
</reference>
<accession>A0ABV4UEV5</accession>
<dbReference type="EMBL" id="JBEUWX010000002">
    <property type="protein sequence ID" value="MFA9950166.1"/>
    <property type="molecule type" value="Genomic_DNA"/>
</dbReference>
<protein>
    <recommendedName>
        <fullName evidence="3">Sel1 repeat family protein</fullName>
    </recommendedName>
</protein>
<keyword evidence="2" id="KW-1185">Reference proteome</keyword>
<evidence type="ECO:0008006" key="3">
    <source>
        <dbReference type="Google" id="ProtNLM"/>
    </source>
</evidence>
<dbReference type="Proteomes" id="UP001574673">
    <property type="component" value="Unassembled WGS sequence"/>
</dbReference>
<evidence type="ECO:0000313" key="1">
    <source>
        <dbReference type="EMBL" id="MFA9950166.1"/>
    </source>
</evidence>
<name>A0ABV4UEV5_9RHOO</name>
<dbReference type="RefSeq" id="WP_418891239.1">
    <property type="nucleotide sequence ID" value="NZ_JBEUWX010000002.1"/>
</dbReference>
<gene>
    <name evidence="1" type="ORF">ABCS64_07515</name>
</gene>
<organism evidence="1 2">
    <name type="scientific">Dentiradicibacter hellwigii</name>
    <dbReference type="NCBI Taxonomy" id="3149053"/>
    <lineage>
        <taxon>Bacteria</taxon>
        <taxon>Pseudomonadati</taxon>
        <taxon>Pseudomonadota</taxon>
        <taxon>Betaproteobacteria</taxon>
        <taxon>Rhodocyclales</taxon>
        <taxon>Rhodocyclaceae</taxon>
        <taxon>Dentiradicibacter</taxon>
    </lineage>
</organism>